<keyword evidence="11" id="KW-1185">Reference proteome</keyword>
<dbReference type="KEGG" id="cdet:87950785"/>
<dbReference type="GO" id="GO:0005506">
    <property type="term" value="F:iron ion binding"/>
    <property type="evidence" value="ECO:0007669"/>
    <property type="project" value="InterPro"/>
</dbReference>
<dbReference type="GO" id="GO:0004497">
    <property type="term" value="F:monooxygenase activity"/>
    <property type="evidence" value="ECO:0007669"/>
    <property type="project" value="UniProtKB-KW"/>
</dbReference>
<keyword evidence="9" id="KW-1133">Transmembrane helix</keyword>
<dbReference type="EMBL" id="CP137314">
    <property type="protein sequence ID" value="WQF89271.1"/>
    <property type="molecule type" value="Genomic_DNA"/>
</dbReference>
<keyword evidence="4 7" id="KW-0479">Metal-binding</keyword>
<evidence type="ECO:0000313" key="11">
    <source>
        <dbReference type="Proteomes" id="UP001322277"/>
    </source>
</evidence>
<dbReference type="PRINTS" id="PR00385">
    <property type="entry name" value="P450"/>
</dbReference>
<evidence type="ECO:0000256" key="4">
    <source>
        <dbReference type="ARBA" id="ARBA00022723"/>
    </source>
</evidence>
<feature type="transmembrane region" description="Helical" evidence="9">
    <location>
        <begin position="9"/>
        <end position="29"/>
    </location>
</feature>
<evidence type="ECO:0000256" key="1">
    <source>
        <dbReference type="ARBA" id="ARBA00001971"/>
    </source>
</evidence>
<dbReference type="InterPro" id="IPR002401">
    <property type="entry name" value="Cyt_P450_E_grp-I"/>
</dbReference>
<evidence type="ECO:0000256" key="2">
    <source>
        <dbReference type="ARBA" id="ARBA00010617"/>
    </source>
</evidence>
<keyword evidence="9" id="KW-0812">Transmembrane</keyword>
<dbReference type="Pfam" id="PF00067">
    <property type="entry name" value="p450"/>
    <property type="match status" value="1"/>
</dbReference>
<dbReference type="SUPFAM" id="SSF48264">
    <property type="entry name" value="Cytochrome P450"/>
    <property type="match status" value="1"/>
</dbReference>
<evidence type="ECO:0000256" key="8">
    <source>
        <dbReference type="RuleBase" id="RU000461"/>
    </source>
</evidence>
<dbReference type="RefSeq" id="XP_062786492.1">
    <property type="nucleotide sequence ID" value="XM_062930441.1"/>
</dbReference>
<evidence type="ECO:0000256" key="7">
    <source>
        <dbReference type="PIRSR" id="PIRSR602401-1"/>
    </source>
</evidence>
<dbReference type="PANTHER" id="PTHR24305">
    <property type="entry name" value="CYTOCHROME P450"/>
    <property type="match status" value="1"/>
</dbReference>
<keyword evidence="8" id="KW-0503">Monooxygenase</keyword>
<evidence type="ECO:0000256" key="9">
    <source>
        <dbReference type="SAM" id="Phobius"/>
    </source>
</evidence>
<evidence type="ECO:0000256" key="3">
    <source>
        <dbReference type="ARBA" id="ARBA00022617"/>
    </source>
</evidence>
<dbReference type="InterPro" id="IPR001128">
    <property type="entry name" value="Cyt_P450"/>
</dbReference>
<sequence>MYIISLQTVGYGLLAIFAIFVARIIVTGITCPVGHIPGPWHTRFSHHVLKLHTLTGRRMHYVHSLHHRYGPVVRISPLEVAVADPEGFAAIHKIGAGFLKGPWYATTAAGVEPGIFSMVDPKQHAARRRLFARAFTGASLRRNWEPVVREKVERAVERIRTDALGGTADVLKWWTLMTTDVIAQLSFGESFEMLELGEKNEYIKALESIFVMSSIRAELPLLYRVARLLPVKSIRNILDAQRIVDRHGVRAAANLRRNGHSASLFGNMLAESEAGEKSDLTEDKVQAEAGNFIVAGSDTTSVTLTYLVWAVLKRPDLQARLEAELAGVDDGFDDAALEELPLLNAVIDETLRLYGAAPGNLPRSVPPSGATLGGFFVPGGVVVETQAYTLHRHSSVYPNPQNFDETRFLDQDPLSKQKTRVFAPFGAGTRICIGLHLARMELRLAAAVFFRKCRGVRLEDDMTDDMMEMQNFFLISPVGHRCDVTLR</sequence>
<dbReference type="CDD" id="cd11059">
    <property type="entry name" value="CYP_fungal"/>
    <property type="match status" value="1"/>
</dbReference>
<dbReference type="Gene3D" id="1.10.630.10">
    <property type="entry name" value="Cytochrome P450"/>
    <property type="match status" value="1"/>
</dbReference>
<proteinExistence type="inferred from homology"/>
<evidence type="ECO:0000256" key="6">
    <source>
        <dbReference type="ARBA" id="ARBA00023004"/>
    </source>
</evidence>
<keyword evidence="5 8" id="KW-0560">Oxidoreductase</keyword>
<dbReference type="PRINTS" id="PR00463">
    <property type="entry name" value="EP450I"/>
</dbReference>
<dbReference type="GO" id="GO:0020037">
    <property type="term" value="F:heme binding"/>
    <property type="evidence" value="ECO:0007669"/>
    <property type="project" value="InterPro"/>
</dbReference>
<feature type="binding site" description="axial binding residue" evidence="7">
    <location>
        <position position="432"/>
    </location>
    <ligand>
        <name>heme</name>
        <dbReference type="ChEBI" id="CHEBI:30413"/>
    </ligand>
    <ligandPart>
        <name>Fe</name>
        <dbReference type="ChEBI" id="CHEBI:18248"/>
    </ligandPart>
</feature>
<reference evidence="11" key="1">
    <citation type="journal article" date="2023" name="bioRxiv">
        <title>Complete genome of the Medicago anthracnose fungus, Colletotrichum destructivum, reveals a mini-chromosome-like region within a core chromosome.</title>
        <authorList>
            <person name="Lapalu N."/>
            <person name="Simon A."/>
            <person name="Lu A."/>
            <person name="Plaumann P.-L."/>
            <person name="Amselem J."/>
            <person name="Pigne S."/>
            <person name="Auger A."/>
            <person name="Koch C."/>
            <person name="Dallery J.-F."/>
            <person name="O'Connell R.J."/>
        </authorList>
    </citation>
    <scope>NUCLEOTIDE SEQUENCE [LARGE SCALE GENOMIC DNA]</scope>
    <source>
        <strain evidence="11">CBS 520.97</strain>
    </source>
</reference>
<comment type="cofactor">
    <cofactor evidence="1 7">
        <name>heme</name>
        <dbReference type="ChEBI" id="CHEBI:30413"/>
    </cofactor>
</comment>
<gene>
    <name evidence="10" type="ORF">CDEST_14285</name>
</gene>
<organism evidence="10 11">
    <name type="scientific">Colletotrichum destructivum</name>
    <dbReference type="NCBI Taxonomy" id="34406"/>
    <lineage>
        <taxon>Eukaryota</taxon>
        <taxon>Fungi</taxon>
        <taxon>Dikarya</taxon>
        <taxon>Ascomycota</taxon>
        <taxon>Pezizomycotina</taxon>
        <taxon>Sordariomycetes</taxon>
        <taxon>Hypocreomycetidae</taxon>
        <taxon>Glomerellales</taxon>
        <taxon>Glomerellaceae</taxon>
        <taxon>Colletotrichum</taxon>
        <taxon>Colletotrichum destructivum species complex</taxon>
    </lineage>
</organism>
<comment type="similarity">
    <text evidence="2 8">Belongs to the cytochrome P450 family.</text>
</comment>
<protein>
    <submittedName>
        <fullName evidence="10">Cytochrome P450</fullName>
    </submittedName>
</protein>
<accession>A0AAX4J1M0</accession>
<keyword evidence="6 7" id="KW-0408">Iron</keyword>
<name>A0AAX4J1M0_9PEZI</name>
<dbReference type="PANTHER" id="PTHR24305:SF96">
    <property type="entry name" value="CYTOCHROME P450 MONOOXYGENASE STCB-RELATED"/>
    <property type="match status" value="1"/>
</dbReference>
<dbReference type="Proteomes" id="UP001322277">
    <property type="component" value="Chromosome 10"/>
</dbReference>
<dbReference type="GO" id="GO:0016705">
    <property type="term" value="F:oxidoreductase activity, acting on paired donors, with incorporation or reduction of molecular oxygen"/>
    <property type="evidence" value="ECO:0007669"/>
    <property type="project" value="InterPro"/>
</dbReference>
<dbReference type="AlphaFoldDB" id="A0AAX4J1M0"/>
<evidence type="ECO:0000313" key="10">
    <source>
        <dbReference type="EMBL" id="WQF89271.1"/>
    </source>
</evidence>
<dbReference type="GeneID" id="87950785"/>
<evidence type="ECO:0000256" key="5">
    <source>
        <dbReference type="ARBA" id="ARBA00023002"/>
    </source>
</evidence>
<dbReference type="PROSITE" id="PS00086">
    <property type="entry name" value="CYTOCHROME_P450"/>
    <property type="match status" value="1"/>
</dbReference>
<dbReference type="InterPro" id="IPR036396">
    <property type="entry name" value="Cyt_P450_sf"/>
</dbReference>
<keyword evidence="9" id="KW-0472">Membrane</keyword>
<dbReference type="InterPro" id="IPR050121">
    <property type="entry name" value="Cytochrome_P450_monoxygenase"/>
</dbReference>
<dbReference type="InterPro" id="IPR017972">
    <property type="entry name" value="Cyt_P450_CS"/>
</dbReference>
<keyword evidence="3 7" id="KW-0349">Heme</keyword>